<protein>
    <recommendedName>
        <fullName evidence="4">Sugar phosphate transporter domain-containing protein</fullName>
    </recommendedName>
</protein>
<dbReference type="OrthoDB" id="417037at2759"/>
<dbReference type="eggNOG" id="KOG1444">
    <property type="taxonomic scope" value="Eukaryota"/>
</dbReference>
<dbReference type="Proteomes" id="UP000008743">
    <property type="component" value="Unassembled WGS sequence"/>
</dbReference>
<keyword evidence="1" id="KW-0472">Membrane</keyword>
<dbReference type="RefSeq" id="XP_004365356.1">
    <property type="nucleotide sequence ID" value="XM_004365299.2"/>
</dbReference>
<accession>A0A0D2VGB2</accession>
<dbReference type="AlphaFoldDB" id="A0A0D2VGB2"/>
<keyword evidence="1" id="KW-1133">Transmembrane helix</keyword>
<keyword evidence="1" id="KW-0812">Transmembrane</keyword>
<gene>
    <name evidence="2" type="ORF">CAOG_000485</name>
</gene>
<organism evidence="2 3">
    <name type="scientific">Capsaspora owczarzaki (strain ATCC 30864)</name>
    <dbReference type="NCBI Taxonomy" id="595528"/>
    <lineage>
        <taxon>Eukaryota</taxon>
        <taxon>Filasterea</taxon>
        <taxon>Capsaspora</taxon>
    </lineage>
</organism>
<proteinExistence type="predicted"/>
<evidence type="ECO:0000313" key="2">
    <source>
        <dbReference type="EMBL" id="KJE88912.1"/>
    </source>
</evidence>
<evidence type="ECO:0000256" key="1">
    <source>
        <dbReference type="SAM" id="Phobius"/>
    </source>
</evidence>
<sequence length="88" mass="9559">MIFASIVGTGIGLSAFWLINVTSPTTFSIVGSLNKVPLVIFSAVLFNVPMSFANTMSVMFGIASGMMFTYAKYQEQQAQNTVLPSRRL</sequence>
<evidence type="ECO:0000313" key="3">
    <source>
        <dbReference type="Proteomes" id="UP000008743"/>
    </source>
</evidence>
<dbReference type="PhylomeDB" id="A0A0D2VGB2"/>
<reference evidence="3" key="1">
    <citation type="submission" date="2011-02" db="EMBL/GenBank/DDBJ databases">
        <title>The Genome Sequence of Capsaspora owczarzaki ATCC 30864.</title>
        <authorList>
            <person name="Russ C."/>
            <person name="Cuomo C."/>
            <person name="Burger G."/>
            <person name="Gray M.W."/>
            <person name="Holland P.W.H."/>
            <person name="King N."/>
            <person name="Lang F.B.F."/>
            <person name="Roger A.J."/>
            <person name="Ruiz-Trillo I."/>
            <person name="Young S.K."/>
            <person name="Zeng Q."/>
            <person name="Gargeya S."/>
            <person name="Alvarado L."/>
            <person name="Berlin A."/>
            <person name="Chapman S.B."/>
            <person name="Chen Z."/>
            <person name="Freedman E."/>
            <person name="Gellesch M."/>
            <person name="Goldberg J."/>
            <person name="Griggs A."/>
            <person name="Gujja S."/>
            <person name="Heilman E."/>
            <person name="Heiman D."/>
            <person name="Howarth C."/>
            <person name="Mehta T."/>
            <person name="Neiman D."/>
            <person name="Pearson M."/>
            <person name="Roberts A."/>
            <person name="Saif S."/>
            <person name="Shea T."/>
            <person name="Shenoy N."/>
            <person name="Sisk P."/>
            <person name="Stolte C."/>
            <person name="Sykes S."/>
            <person name="White J."/>
            <person name="Yandava C."/>
            <person name="Haas B."/>
            <person name="Nusbaum C."/>
            <person name="Birren B."/>
        </authorList>
    </citation>
    <scope>NUCLEOTIDE SEQUENCE</scope>
    <source>
        <strain evidence="3">ATCC 30864</strain>
    </source>
</reference>
<evidence type="ECO:0008006" key="4">
    <source>
        <dbReference type="Google" id="ProtNLM"/>
    </source>
</evidence>
<keyword evidence="3" id="KW-1185">Reference proteome</keyword>
<feature type="transmembrane region" description="Helical" evidence="1">
    <location>
        <begin position="38"/>
        <end position="63"/>
    </location>
</feature>
<dbReference type="InParanoid" id="A0A0D2VGB2"/>
<name>A0A0D2VGB2_CAPO3</name>
<dbReference type="EMBL" id="KE346360">
    <property type="protein sequence ID" value="KJE88912.1"/>
    <property type="molecule type" value="Genomic_DNA"/>
</dbReference>